<evidence type="ECO:0000256" key="6">
    <source>
        <dbReference type="ARBA" id="ARBA00022970"/>
    </source>
</evidence>
<keyword evidence="7 9" id="KW-1133">Transmembrane helix</keyword>
<evidence type="ECO:0000256" key="4">
    <source>
        <dbReference type="ARBA" id="ARBA00022475"/>
    </source>
</evidence>
<dbReference type="AlphaFoldDB" id="A0A1H4P2P5"/>
<dbReference type="Proteomes" id="UP000198982">
    <property type="component" value="Unassembled WGS sequence"/>
</dbReference>
<feature type="transmembrane region" description="Helical" evidence="9">
    <location>
        <begin position="188"/>
        <end position="210"/>
    </location>
</feature>
<dbReference type="CDD" id="cd06261">
    <property type="entry name" value="TM_PBP2"/>
    <property type="match status" value="1"/>
</dbReference>
<comment type="subcellular location">
    <subcellularLocation>
        <location evidence="1">Cell inner membrane</location>
        <topology evidence="1">Multi-pass membrane protein</topology>
    </subcellularLocation>
    <subcellularLocation>
        <location evidence="9">Cell membrane</location>
        <topology evidence="9">Multi-pass membrane protein</topology>
    </subcellularLocation>
</comment>
<evidence type="ECO:0000256" key="3">
    <source>
        <dbReference type="ARBA" id="ARBA00022448"/>
    </source>
</evidence>
<dbReference type="RefSeq" id="WP_092314945.1">
    <property type="nucleotide sequence ID" value="NZ_FNTJ01000001.1"/>
</dbReference>
<feature type="transmembrane region" description="Helical" evidence="9">
    <location>
        <begin position="20"/>
        <end position="44"/>
    </location>
</feature>
<dbReference type="PANTHER" id="PTHR30614:SF0">
    <property type="entry name" value="L-CYSTINE TRANSPORT SYSTEM PERMEASE PROTEIN TCYL"/>
    <property type="match status" value="1"/>
</dbReference>
<feature type="transmembrane region" description="Helical" evidence="9">
    <location>
        <begin position="81"/>
        <end position="102"/>
    </location>
</feature>
<proteinExistence type="inferred from homology"/>
<keyword evidence="6" id="KW-0029">Amino-acid transport</keyword>
<name>A0A1H4P2P5_9PSED</name>
<dbReference type="PROSITE" id="PS50928">
    <property type="entry name" value="ABC_TM1"/>
    <property type="match status" value="1"/>
</dbReference>
<evidence type="ECO:0000256" key="7">
    <source>
        <dbReference type="ARBA" id="ARBA00022989"/>
    </source>
</evidence>
<feature type="transmembrane region" description="Helical" evidence="9">
    <location>
        <begin position="144"/>
        <end position="168"/>
    </location>
</feature>
<dbReference type="GO" id="GO:0043190">
    <property type="term" value="C:ATP-binding cassette (ABC) transporter complex"/>
    <property type="evidence" value="ECO:0007669"/>
    <property type="project" value="InterPro"/>
</dbReference>
<organism evidence="11 12">
    <name type="scientific">Pseudomonas saponiphila</name>
    <dbReference type="NCBI Taxonomy" id="556534"/>
    <lineage>
        <taxon>Bacteria</taxon>
        <taxon>Pseudomonadati</taxon>
        <taxon>Pseudomonadota</taxon>
        <taxon>Gammaproteobacteria</taxon>
        <taxon>Pseudomonadales</taxon>
        <taxon>Pseudomonadaceae</taxon>
        <taxon>Pseudomonas</taxon>
    </lineage>
</organism>
<keyword evidence="5 9" id="KW-0812">Transmembrane</keyword>
<dbReference type="InterPro" id="IPR010065">
    <property type="entry name" value="AA_ABC_transptr_permease_3TM"/>
</dbReference>
<dbReference type="InterPro" id="IPR000515">
    <property type="entry name" value="MetI-like"/>
</dbReference>
<dbReference type="Pfam" id="PF00528">
    <property type="entry name" value="BPD_transp_1"/>
    <property type="match status" value="1"/>
</dbReference>
<evidence type="ECO:0000313" key="11">
    <source>
        <dbReference type="EMBL" id="SEC01584.1"/>
    </source>
</evidence>
<feature type="domain" description="ABC transmembrane type-1" evidence="10">
    <location>
        <begin position="19"/>
        <end position="207"/>
    </location>
</feature>
<accession>A0A1H4P2P5</accession>
<dbReference type="GO" id="GO:0006865">
    <property type="term" value="P:amino acid transport"/>
    <property type="evidence" value="ECO:0007669"/>
    <property type="project" value="UniProtKB-KW"/>
</dbReference>
<feature type="transmembrane region" description="Helical" evidence="9">
    <location>
        <begin position="56"/>
        <end position="75"/>
    </location>
</feature>
<keyword evidence="3 9" id="KW-0813">Transport</keyword>
<dbReference type="EMBL" id="FNTJ01000001">
    <property type="protein sequence ID" value="SEC01584.1"/>
    <property type="molecule type" value="Genomic_DNA"/>
</dbReference>
<protein>
    <submittedName>
        <fullName evidence="11">Amino acid ABC transporter membrane protein 2, PAAT family</fullName>
    </submittedName>
</protein>
<dbReference type="GO" id="GO:0022857">
    <property type="term" value="F:transmembrane transporter activity"/>
    <property type="evidence" value="ECO:0007669"/>
    <property type="project" value="InterPro"/>
</dbReference>
<dbReference type="SUPFAM" id="SSF161098">
    <property type="entry name" value="MetI-like"/>
    <property type="match status" value="1"/>
</dbReference>
<evidence type="ECO:0000256" key="8">
    <source>
        <dbReference type="ARBA" id="ARBA00023136"/>
    </source>
</evidence>
<dbReference type="InterPro" id="IPR043429">
    <property type="entry name" value="ArtM/GltK/GlnP/TcyL/YhdX-like"/>
</dbReference>
<evidence type="ECO:0000256" key="9">
    <source>
        <dbReference type="RuleBase" id="RU363032"/>
    </source>
</evidence>
<sequence>MNEILTMWLAWFPELWKGFVLSMQVTAVSLVLGVVLGLLLALGVAATRRVVRYPSLLIVELGRGAPALILLQYVYFGLPSAGLTLSSFWAAAVALAYCTAAYTSEIIRGGIEAVAQGQNEAAEVIGLNRFDALRFIILPQALRVALPSLLGFSIMMFQASSLCFTIALPELVSRASAIGSSTFEYLPVLTLAGLMYAAVCAPATLGVAALEKRLAPSQHA</sequence>
<evidence type="ECO:0000256" key="2">
    <source>
        <dbReference type="ARBA" id="ARBA00010072"/>
    </source>
</evidence>
<evidence type="ECO:0000313" key="12">
    <source>
        <dbReference type="Proteomes" id="UP000198982"/>
    </source>
</evidence>
<gene>
    <name evidence="11" type="ORF">SAMN05216178_3119</name>
</gene>
<evidence type="ECO:0000259" key="10">
    <source>
        <dbReference type="PROSITE" id="PS50928"/>
    </source>
</evidence>
<evidence type="ECO:0000256" key="5">
    <source>
        <dbReference type="ARBA" id="ARBA00022692"/>
    </source>
</evidence>
<dbReference type="InterPro" id="IPR035906">
    <property type="entry name" value="MetI-like_sf"/>
</dbReference>
<keyword evidence="12" id="KW-1185">Reference proteome</keyword>
<comment type="similarity">
    <text evidence="2">Belongs to the binding-protein-dependent transport system permease family. HisMQ subfamily.</text>
</comment>
<keyword evidence="8 9" id="KW-0472">Membrane</keyword>
<reference evidence="12" key="1">
    <citation type="submission" date="2016-10" db="EMBL/GenBank/DDBJ databases">
        <authorList>
            <person name="Varghese N."/>
            <person name="Submissions S."/>
        </authorList>
    </citation>
    <scope>NUCLEOTIDE SEQUENCE [LARGE SCALE GENOMIC DNA]</scope>
    <source>
        <strain evidence="12">DSM 9751</strain>
    </source>
</reference>
<keyword evidence="4" id="KW-1003">Cell membrane</keyword>
<dbReference type="Gene3D" id="1.10.3720.10">
    <property type="entry name" value="MetI-like"/>
    <property type="match status" value="1"/>
</dbReference>
<dbReference type="PANTHER" id="PTHR30614">
    <property type="entry name" value="MEMBRANE COMPONENT OF AMINO ACID ABC TRANSPORTER"/>
    <property type="match status" value="1"/>
</dbReference>
<evidence type="ECO:0000256" key="1">
    <source>
        <dbReference type="ARBA" id="ARBA00004429"/>
    </source>
</evidence>
<dbReference type="NCBIfam" id="TIGR01726">
    <property type="entry name" value="HEQRo_perm_3TM"/>
    <property type="match status" value="1"/>
</dbReference>